<dbReference type="Gene3D" id="1.10.3460.10">
    <property type="entry name" value="Chlorophyll a/b binding protein domain"/>
    <property type="match status" value="1"/>
</dbReference>
<keyword evidence="1" id="KW-1133">Transmembrane helix</keyword>
<sequence length="67" mass="7697">METRSSTDLPKTAKEYNGVDRNTFLFGWTPQAELWNGRLAMIGFLAYLLWDLAGYSVLRDVLHLIGY</sequence>
<evidence type="ECO:0000256" key="1">
    <source>
        <dbReference type="SAM" id="Phobius"/>
    </source>
</evidence>
<dbReference type="Proteomes" id="UP000599391">
    <property type="component" value="Unassembled WGS sequence"/>
</dbReference>
<organism evidence="2 3">
    <name type="scientific">Atlanticothrix silvestris CENA357</name>
    <dbReference type="NCBI Taxonomy" id="1725252"/>
    <lineage>
        <taxon>Bacteria</taxon>
        <taxon>Bacillati</taxon>
        <taxon>Cyanobacteriota</taxon>
        <taxon>Cyanophyceae</taxon>
        <taxon>Nostocales</taxon>
        <taxon>Nodulariaceae</taxon>
        <taxon>Atlanticothrix</taxon>
        <taxon>Atlanticothrix silvestris</taxon>
    </lineage>
</organism>
<dbReference type="EMBL" id="JAECZB010000006">
    <property type="protein sequence ID" value="MBH8551667.1"/>
    <property type="molecule type" value="Genomic_DNA"/>
</dbReference>
<dbReference type="RefSeq" id="WP_214437991.1">
    <property type="nucleotide sequence ID" value="NZ_JAECZB010000006.1"/>
</dbReference>
<proteinExistence type="predicted"/>
<evidence type="ECO:0000313" key="3">
    <source>
        <dbReference type="Proteomes" id="UP000599391"/>
    </source>
</evidence>
<feature type="transmembrane region" description="Helical" evidence="1">
    <location>
        <begin position="39"/>
        <end position="58"/>
    </location>
</feature>
<dbReference type="AlphaFoldDB" id="A0A8J7H7X0"/>
<evidence type="ECO:0000313" key="2">
    <source>
        <dbReference type="EMBL" id="MBH8551667.1"/>
    </source>
</evidence>
<keyword evidence="1" id="KW-0472">Membrane</keyword>
<name>A0A8J7H7X0_9CYAN</name>
<keyword evidence="3" id="KW-1185">Reference proteome</keyword>
<dbReference type="SUPFAM" id="SSF103511">
    <property type="entry name" value="Chlorophyll a-b binding protein"/>
    <property type="match status" value="1"/>
</dbReference>
<gene>
    <name evidence="2" type="ORF">I8751_04610</name>
</gene>
<keyword evidence="1" id="KW-0812">Transmembrane</keyword>
<protein>
    <submittedName>
        <fullName evidence="2">High light inducible protein</fullName>
    </submittedName>
</protein>
<comment type="caution">
    <text evidence="2">The sequence shown here is derived from an EMBL/GenBank/DDBJ whole genome shotgun (WGS) entry which is preliminary data.</text>
</comment>
<accession>A0A8J7H7X0</accession>
<reference evidence="2 3" key="1">
    <citation type="journal article" date="2021" name="Int. J. Syst. Evol. Microbiol.">
        <title>Amazonocrinis nigriterrae gen. nov., sp. nov., Atlanticothrix silvestris gen. nov., sp. nov. and Dendronalium phyllosphericum gen. nov., sp. nov., nostocacean cyanobacteria from Brazilian environments.</title>
        <authorList>
            <person name="Alvarenga D.O."/>
            <person name="Andreote A.P.D."/>
            <person name="Branco L.H.Z."/>
            <person name="Delbaje E."/>
            <person name="Cruz R.B."/>
            <person name="Varani A.M."/>
            <person name="Fiore M.F."/>
        </authorList>
    </citation>
    <scope>NUCLEOTIDE SEQUENCE [LARGE SCALE GENOMIC DNA]</scope>
    <source>
        <strain evidence="2 3">CENA357</strain>
    </source>
</reference>